<dbReference type="Ensembl" id="ENSSORT00005004411.1">
    <property type="protein sequence ID" value="ENSSORP00005004285.1"/>
    <property type="gene ID" value="ENSSORG00005002593.1"/>
</dbReference>
<dbReference type="InParanoid" id="A0A672YI80"/>
<feature type="transmembrane region" description="Helical" evidence="1">
    <location>
        <begin position="12"/>
        <end position="29"/>
    </location>
</feature>
<evidence type="ECO:0000313" key="2">
    <source>
        <dbReference type="Ensembl" id="ENSSORP00005004285.1"/>
    </source>
</evidence>
<dbReference type="Proteomes" id="UP000472271">
    <property type="component" value="Chromosome 8"/>
</dbReference>
<proteinExistence type="predicted"/>
<protein>
    <submittedName>
        <fullName evidence="2">Uncharacterized protein</fullName>
    </submittedName>
</protein>
<reference evidence="2" key="1">
    <citation type="submission" date="2019-06" db="EMBL/GenBank/DDBJ databases">
        <authorList>
            <consortium name="Wellcome Sanger Institute Data Sharing"/>
        </authorList>
    </citation>
    <scope>NUCLEOTIDE SEQUENCE [LARGE SCALE GENOMIC DNA]</scope>
</reference>
<name>A0A672YI80_9TELE</name>
<keyword evidence="3" id="KW-1185">Reference proteome</keyword>
<keyword evidence="1" id="KW-1133">Transmembrane helix</keyword>
<accession>A0A672YI80</accession>
<sequence length="57" mass="6928">MKEPQRKGKKTELIYMYLHFVLLYTLFMQRGQDAETKNDEHLYLDIPQEMESNIHVL</sequence>
<keyword evidence="1" id="KW-0812">Transmembrane</keyword>
<reference evidence="2" key="2">
    <citation type="submission" date="2025-08" db="UniProtKB">
        <authorList>
            <consortium name="Ensembl"/>
        </authorList>
    </citation>
    <scope>IDENTIFICATION</scope>
</reference>
<organism evidence="2 3">
    <name type="scientific">Sphaeramia orbicularis</name>
    <name type="common">orbiculate cardinalfish</name>
    <dbReference type="NCBI Taxonomy" id="375764"/>
    <lineage>
        <taxon>Eukaryota</taxon>
        <taxon>Metazoa</taxon>
        <taxon>Chordata</taxon>
        <taxon>Craniata</taxon>
        <taxon>Vertebrata</taxon>
        <taxon>Euteleostomi</taxon>
        <taxon>Actinopterygii</taxon>
        <taxon>Neopterygii</taxon>
        <taxon>Teleostei</taxon>
        <taxon>Neoteleostei</taxon>
        <taxon>Acanthomorphata</taxon>
        <taxon>Gobiaria</taxon>
        <taxon>Kurtiformes</taxon>
        <taxon>Apogonoidei</taxon>
        <taxon>Apogonidae</taxon>
        <taxon>Apogoninae</taxon>
        <taxon>Sphaeramia</taxon>
    </lineage>
</organism>
<evidence type="ECO:0000256" key="1">
    <source>
        <dbReference type="SAM" id="Phobius"/>
    </source>
</evidence>
<dbReference type="AlphaFoldDB" id="A0A672YI80"/>
<evidence type="ECO:0000313" key="3">
    <source>
        <dbReference type="Proteomes" id="UP000472271"/>
    </source>
</evidence>
<reference evidence="2" key="3">
    <citation type="submission" date="2025-09" db="UniProtKB">
        <authorList>
            <consortium name="Ensembl"/>
        </authorList>
    </citation>
    <scope>IDENTIFICATION</scope>
</reference>
<keyword evidence="1" id="KW-0472">Membrane</keyword>